<dbReference type="InterPro" id="IPR052250">
    <property type="entry name" value="PDI_TMX3"/>
</dbReference>
<dbReference type="Gene3D" id="3.40.30.10">
    <property type="entry name" value="Glutaredoxin"/>
    <property type="match status" value="2"/>
</dbReference>
<feature type="region of interest" description="Disordered" evidence="5">
    <location>
        <begin position="163"/>
        <end position="212"/>
    </location>
</feature>
<dbReference type="PANTHER" id="PTHR46426">
    <property type="entry name" value="PROTEIN DISULFIDE-ISOMERASE TMX3"/>
    <property type="match status" value="1"/>
</dbReference>
<dbReference type="PROSITE" id="PS51352">
    <property type="entry name" value="THIOREDOXIN_2"/>
    <property type="match status" value="2"/>
</dbReference>
<dbReference type="SUPFAM" id="SSF52833">
    <property type="entry name" value="Thioredoxin-like"/>
    <property type="match status" value="3"/>
</dbReference>
<reference evidence="8" key="1">
    <citation type="submission" date="2023-02" db="EMBL/GenBank/DDBJ databases">
        <authorList>
            <person name="Palmer J.M."/>
        </authorList>
    </citation>
    <scope>NUCLEOTIDE SEQUENCE</scope>
    <source>
        <strain evidence="8">FW57</strain>
    </source>
</reference>
<dbReference type="Proteomes" id="UP001197093">
    <property type="component" value="Unassembled WGS sequence"/>
</dbReference>
<evidence type="ECO:0000256" key="3">
    <source>
        <dbReference type="ARBA" id="ARBA00022989"/>
    </source>
</evidence>
<feature type="compositionally biased region" description="Low complexity" evidence="5">
    <location>
        <begin position="202"/>
        <end position="212"/>
    </location>
</feature>
<evidence type="ECO:0000313" key="9">
    <source>
        <dbReference type="Proteomes" id="UP001197093"/>
    </source>
</evidence>
<dbReference type="GO" id="GO:0005783">
    <property type="term" value="C:endoplasmic reticulum"/>
    <property type="evidence" value="ECO:0007669"/>
    <property type="project" value="TreeGrafter"/>
</dbReference>
<name>A0AAD4EWT3_9PEZI</name>
<dbReference type="Pfam" id="PF00085">
    <property type="entry name" value="Thioredoxin"/>
    <property type="match status" value="2"/>
</dbReference>
<evidence type="ECO:0000256" key="4">
    <source>
        <dbReference type="ARBA" id="ARBA00023136"/>
    </source>
</evidence>
<accession>A0AAD4EWT3</accession>
<keyword evidence="6" id="KW-0732">Signal</keyword>
<proteinExistence type="predicted"/>
<comment type="subcellular location">
    <subcellularLocation>
        <location evidence="1">Membrane</location>
        <topology evidence="1">Single-pass membrane protein</topology>
    </subcellularLocation>
</comment>
<feature type="signal peptide" evidence="6">
    <location>
        <begin position="1"/>
        <end position="18"/>
    </location>
</feature>
<evidence type="ECO:0000256" key="5">
    <source>
        <dbReference type="SAM" id="MobiDB-lite"/>
    </source>
</evidence>
<dbReference type="InterPro" id="IPR013766">
    <property type="entry name" value="Thioredoxin_domain"/>
</dbReference>
<dbReference type="InterPro" id="IPR036249">
    <property type="entry name" value="Thioredoxin-like_sf"/>
</dbReference>
<dbReference type="CDD" id="cd02961">
    <property type="entry name" value="PDI_a_family"/>
    <property type="match status" value="2"/>
</dbReference>
<feature type="domain" description="Thioredoxin" evidence="7">
    <location>
        <begin position="15"/>
        <end position="161"/>
    </location>
</feature>
<organism evidence="8 9">
    <name type="scientific">Staphylotrichum longicolle</name>
    <dbReference type="NCBI Taxonomy" id="669026"/>
    <lineage>
        <taxon>Eukaryota</taxon>
        <taxon>Fungi</taxon>
        <taxon>Dikarya</taxon>
        <taxon>Ascomycota</taxon>
        <taxon>Pezizomycotina</taxon>
        <taxon>Sordariomycetes</taxon>
        <taxon>Sordariomycetidae</taxon>
        <taxon>Sordariales</taxon>
        <taxon>Chaetomiaceae</taxon>
        <taxon>Staphylotrichum</taxon>
    </lineage>
</organism>
<evidence type="ECO:0000259" key="7">
    <source>
        <dbReference type="PROSITE" id="PS51352"/>
    </source>
</evidence>
<keyword evidence="4" id="KW-0472">Membrane</keyword>
<feature type="domain" description="Thioredoxin" evidence="7">
    <location>
        <begin position="238"/>
        <end position="363"/>
    </location>
</feature>
<gene>
    <name evidence="8" type="ORF">NEMBOFW57_006547</name>
</gene>
<keyword evidence="9" id="KW-1185">Reference proteome</keyword>
<comment type="caution">
    <text evidence="8">The sequence shown here is derived from an EMBL/GenBank/DDBJ whole genome shotgun (WGS) entry which is preliminary data.</text>
</comment>
<dbReference type="PRINTS" id="PR00421">
    <property type="entry name" value="THIOREDOXIN"/>
</dbReference>
<dbReference type="GO" id="GO:0016020">
    <property type="term" value="C:membrane"/>
    <property type="evidence" value="ECO:0007669"/>
    <property type="project" value="UniProtKB-SubCell"/>
</dbReference>
<keyword evidence="3" id="KW-1133">Transmembrane helix</keyword>
<protein>
    <recommendedName>
        <fullName evidence="7">Thioredoxin domain-containing protein</fullName>
    </recommendedName>
</protein>
<dbReference type="PANTHER" id="PTHR46426:SF1">
    <property type="entry name" value="PROTEIN DISULFIDE-ISOMERASE TMX3"/>
    <property type="match status" value="1"/>
</dbReference>
<evidence type="ECO:0000313" key="8">
    <source>
        <dbReference type="EMBL" id="KAG7287047.1"/>
    </source>
</evidence>
<feature type="chain" id="PRO_5042006386" description="Thioredoxin domain-containing protein" evidence="6">
    <location>
        <begin position="19"/>
        <end position="717"/>
    </location>
</feature>
<evidence type="ECO:0000256" key="2">
    <source>
        <dbReference type="ARBA" id="ARBA00022692"/>
    </source>
</evidence>
<dbReference type="EMBL" id="JAHCVI010000003">
    <property type="protein sequence ID" value="KAG7287047.1"/>
    <property type="molecule type" value="Genomic_DNA"/>
</dbReference>
<evidence type="ECO:0000256" key="1">
    <source>
        <dbReference type="ARBA" id="ARBA00004167"/>
    </source>
</evidence>
<dbReference type="AlphaFoldDB" id="A0AAD4EWT3"/>
<evidence type="ECO:0000256" key="6">
    <source>
        <dbReference type="SAM" id="SignalP"/>
    </source>
</evidence>
<keyword evidence="2" id="KW-0812">Transmembrane</keyword>
<sequence length="717" mass="80738">MRWFGLSLLLGAAALVAAEDLDDDEAPRETTVFNGKKVPPMLELTPDNWEKEHKASKYLVVKHYSPYCPHCIDYAPTFQTLYEFYYTSSPAGTAPKDADFTKFYDMRFADINCVAYNDLCQQHKVTSWPTTILYENGEPLVTFKGVKSLTVLSGAVEDVLEKAKPGSRPAKLSLPEPGDETSPDMKPAAGKEGKSTQPEIAPAPAGPNAVAPAVATSAAPAKVEETVSPKYVTVPFDPPTQKTLKPKSLPNPNGKSVPLSFDTFESVVTKTQEPWLVKFYAPWCHHCQKMAPNWEQLAKEMKGKLNIGEVNCDAESRLCKDVRVNGYPTILLFKGRERAEYQGLRGLGDFIQYARKALDLAGGVPDVDAESFKALEEKEEVIFLYFYDHATTSEDFMALDRVTLNLIGRAKLVKTRDTKLYDRFKITTWPRLLVSREGRPTYYTPLAPREMRETGLLLNWMKSVWLPLVPELKASNAREIMDGKIVVLGILNRQDQDSFQGAIREMKSAANEWADKQIQLFQLERQELRDAKQLRIEEAQDRDDQRALRNAKNIRINMDRSDRKEVTFAWVDGAFWQRWIRTTYGIDVKDGDRVIINDEDNRRYWDQTSTGNPIVPSRTSILETINKVTASPPKLKPKLTIGFFAKIIFDIKTTFKEHPYLSSGCVLGIAFGCLSWFRGRIARRARGGGSFKVEDTAKEYKAPLSLLGASANGSKKD</sequence>